<dbReference type="PANTHER" id="PTHR33657">
    <property type="entry name" value="DOMAIN PROTEIN, PUTATIVE (AFU_ORTHOLOGUE AFUA_5G00600)-RELATED"/>
    <property type="match status" value="1"/>
</dbReference>
<gene>
    <name evidence="6" type="ORF">HBR001_LOCUS185</name>
</gene>
<protein>
    <recommendedName>
        <fullName evidence="8">Nep1-like protein</fullName>
    </recommendedName>
</protein>
<keyword evidence="4" id="KW-0843">Virulence</keyword>
<dbReference type="GO" id="GO:0005576">
    <property type="term" value="C:extracellular region"/>
    <property type="evidence" value="ECO:0007669"/>
    <property type="project" value="UniProtKB-SubCell"/>
</dbReference>
<evidence type="ECO:0000256" key="3">
    <source>
        <dbReference type="ARBA" id="ARBA00022525"/>
    </source>
</evidence>
<dbReference type="InterPro" id="IPR008701">
    <property type="entry name" value="NPP1"/>
</dbReference>
<feature type="chain" id="PRO_5043807510" description="Nep1-like protein" evidence="5">
    <location>
        <begin position="22"/>
        <end position="244"/>
    </location>
</feature>
<dbReference type="PIRSF" id="PIRSF029958">
    <property type="entry name" value="Necrosis-inducing_protein"/>
    <property type="match status" value="1"/>
</dbReference>
<dbReference type="PANTHER" id="PTHR33657:SF8">
    <property type="entry name" value="DOMAIN PROTEIN, PUTATIVE (AFU_ORTHOLOGUE AFUA_5G00600)-RELATED"/>
    <property type="match status" value="1"/>
</dbReference>
<evidence type="ECO:0000256" key="4">
    <source>
        <dbReference type="ARBA" id="ARBA00023026"/>
    </source>
</evidence>
<dbReference type="Pfam" id="PF05630">
    <property type="entry name" value="NPP1"/>
    <property type="match status" value="1"/>
</dbReference>
<evidence type="ECO:0000256" key="1">
    <source>
        <dbReference type="ARBA" id="ARBA00004613"/>
    </source>
</evidence>
<keyword evidence="7" id="KW-1185">Reference proteome</keyword>
<dbReference type="AlphaFoldDB" id="A0AAV0SX85"/>
<dbReference type="EMBL" id="CANTFL010000024">
    <property type="protein sequence ID" value="CAI5708949.1"/>
    <property type="molecule type" value="Genomic_DNA"/>
</dbReference>
<evidence type="ECO:0000313" key="7">
    <source>
        <dbReference type="Proteomes" id="UP001162031"/>
    </source>
</evidence>
<keyword evidence="5" id="KW-0732">Signal</keyword>
<organism evidence="6 7">
    <name type="scientific">Hyaloperonospora brassicae</name>
    <name type="common">Brassica downy mildew</name>
    <name type="synonym">Peronospora brassicae</name>
    <dbReference type="NCBI Taxonomy" id="162125"/>
    <lineage>
        <taxon>Eukaryota</taxon>
        <taxon>Sar</taxon>
        <taxon>Stramenopiles</taxon>
        <taxon>Oomycota</taxon>
        <taxon>Peronosporomycetes</taxon>
        <taxon>Peronosporales</taxon>
        <taxon>Peronosporaceae</taxon>
        <taxon>Hyaloperonospora</taxon>
    </lineage>
</organism>
<feature type="signal peptide" evidence="5">
    <location>
        <begin position="1"/>
        <end position="21"/>
    </location>
</feature>
<sequence>MKICVALYGALLAATAVLAQGEPWKKKSISLELVEPFPEQKATTIGDKAGVKFKPQIHVSKGCSSYPAVNAAGETTDGMILDKPVDGKCKEPKQGSQAYGRGTWHLKKFAIMFAWHFPTYVSLDVRYDWEHVILWLNNPAIANPTIEAVSVWHERKREYVKTATPDSKYMDGSSLKLDLGETYSTRNLSLSTLPGQFQPLIMWDQMPDITRRALNETKWYVNLMPLSDPRFTTALDNAWPYTPV</sequence>
<comment type="similarity">
    <text evidence="2">Belongs to the Necrosis inducing protein (NPP1) family.</text>
</comment>
<name>A0AAV0SX85_HYABA</name>
<evidence type="ECO:0000256" key="2">
    <source>
        <dbReference type="ARBA" id="ARBA00009520"/>
    </source>
</evidence>
<dbReference type="Proteomes" id="UP001162031">
    <property type="component" value="Unassembled WGS sequence"/>
</dbReference>
<evidence type="ECO:0000313" key="6">
    <source>
        <dbReference type="EMBL" id="CAI5708949.1"/>
    </source>
</evidence>
<evidence type="ECO:0008006" key="8">
    <source>
        <dbReference type="Google" id="ProtNLM"/>
    </source>
</evidence>
<evidence type="ECO:0000256" key="5">
    <source>
        <dbReference type="SAM" id="SignalP"/>
    </source>
</evidence>
<accession>A0AAV0SX85</accession>
<keyword evidence="3" id="KW-0964">Secreted</keyword>
<comment type="caution">
    <text evidence="6">The sequence shown here is derived from an EMBL/GenBank/DDBJ whole genome shotgun (WGS) entry which is preliminary data.</text>
</comment>
<proteinExistence type="inferred from homology"/>
<comment type="subcellular location">
    <subcellularLocation>
        <location evidence="1">Secreted</location>
    </subcellularLocation>
</comment>
<reference evidence="6" key="1">
    <citation type="submission" date="2022-12" db="EMBL/GenBank/DDBJ databases">
        <authorList>
            <person name="Webb A."/>
        </authorList>
    </citation>
    <scope>NUCLEOTIDE SEQUENCE</scope>
    <source>
        <strain evidence="6">Hp1</strain>
    </source>
</reference>